<dbReference type="Proteomes" id="UP001162834">
    <property type="component" value="Chromosome"/>
</dbReference>
<gene>
    <name evidence="1" type="ORF">DSM104329_00969</name>
</gene>
<evidence type="ECO:0000313" key="2">
    <source>
        <dbReference type="Proteomes" id="UP001162834"/>
    </source>
</evidence>
<dbReference type="EMBL" id="CP087164">
    <property type="protein sequence ID" value="UGS34590.1"/>
    <property type="molecule type" value="Genomic_DNA"/>
</dbReference>
<dbReference type="InterPro" id="IPR019587">
    <property type="entry name" value="Polyketide_cyclase/dehydratase"/>
</dbReference>
<evidence type="ECO:0000313" key="1">
    <source>
        <dbReference type="EMBL" id="UGS34590.1"/>
    </source>
</evidence>
<dbReference type="SUPFAM" id="SSF55961">
    <property type="entry name" value="Bet v1-like"/>
    <property type="match status" value="1"/>
</dbReference>
<name>A0A9E7BYV7_9ACTN</name>
<dbReference type="AlphaFoldDB" id="A0A9E7BYV7"/>
<evidence type="ECO:0008006" key="3">
    <source>
        <dbReference type="Google" id="ProtNLM"/>
    </source>
</evidence>
<dbReference type="KEGG" id="sbae:DSM104329_00969"/>
<dbReference type="InterPro" id="IPR023393">
    <property type="entry name" value="START-like_dom_sf"/>
</dbReference>
<dbReference type="RefSeq" id="WP_259314257.1">
    <property type="nucleotide sequence ID" value="NZ_CP087164.1"/>
</dbReference>
<keyword evidence="2" id="KW-1185">Reference proteome</keyword>
<dbReference type="CDD" id="cd07812">
    <property type="entry name" value="SRPBCC"/>
    <property type="match status" value="1"/>
</dbReference>
<protein>
    <recommendedName>
        <fullName evidence="3">SRPBCC family protein</fullName>
    </recommendedName>
</protein>
<proteinExistence type="predicted"/>
<reference evidence="1" key="1">
    <citation type="journal article" date="2022" name="Int. J. Syst. Evol. Microbiol.">
        <title>Pseudomonas aegrilactucae sp. nov. and Pseudomonas morbosilactucae sp. nov., pathogens causing bacterial rot of lettuce in Japan.</title>
        <authorList>
            <person name="Sawada H."/>
            <person name="Fujikawa T."/>
            <person name="Satou M."/>
        </authorList>
    </citation>
    <scope>NUCLEOTIDE SEQUENCE</scope>
    <source>
        <strain evidence="1">0166_1</strain>
    </source>
</reference>
<sequence length="142" mass="15721">MTKVSSSIDIAATPQEVWDVVMDPERLHEWVSIHRGLGAHGHDHMEQTLCLRGVNFHVKWDLAESDEPRVAVWQGRGPARSRAHTAYRLSAVNGGTRFDYENEFKAPFGPLGAVASRALVGGVPEREARASLQRLKALLEKG</sequence>
<dbReference type="Gene3D" id="3.30.530.20">
    <property type="match status" value="1"/>
</dbReference>
<organism evidence="1 2">
    <name type="scientific">Capillimicrobium parvum</name>
    <dbReference type="NCBI Taxonomy" id="2884022"/>
    <lineage>
        <taxon>Bacteria</taxon>
        <taxon>Bacillati</taxon>
        <taxon>Actinomycetota</taxon>
        <taxon>Thermoleophilia</taxon>
        <taxon>Solirubrobacterales</taxon>
        <taxon>Capillimicrobiaceae</taxon>
        <taxon>Capillimicrobium</taxon>
    </lineage>
</organism>
<accession>A0A9E7BYV7</accession>
<dbReference type="Pfam" id="PF10604">
    <property type="entry name" value="Polyketide_cyc2"/>
    <property type="match status" value="1"/>
</dbReference>